<organism evidence="1 2">
    <name type="scientific">Dreissena polymorpha</name>
    <name type="common">Zebra mussel</name>
    <name type="synonym">Mytilus polymorpha</name>
    <dbReference type="NCBI Taxonomy" id="45954"/>
    <lineage>
        <taxon>Eukaryota</taxon>
        <taxon>Metazoa</taxon>
        <taxon>Spiralia</taxon>
        <taxon>Lophotrochozoa</taxon>
        <taxon>Mollusca</taxon>
        <taxon>Bivalvia</taxon>
        <taxon>Autobranchia</taxon>
        <taxon>Heteroconchia</taxon>
        <taxon>Euheterodonta</taxon>
        <taxon>Imparidentia</taxon>
        <taxon>Neoheterodontei</taxon>
        <taxon>Myida</taxon>
        <taxon>Dreissenoidea</taxon>
        <taxon>Dreissenidae</taxon>
        <taxon>Dreissena</taxon>
    </lineage>
</organism>
<dbReference type="EMBL" id="JAIWYP010000012">
    <property type="protein sequence ID" value="KAH3724433.1"/>
    <property type="molecule type" value="Genomic_DNA"/>
</dbReference>
<accession>A0A9D4CH47</accession>
<evidence type="ECO:0000313" key="1">
    <source>
        <dbReference type="EMBL" id="KAH3724433.1"/>
    </source>
</evidence>
<name>A0A9D4CH47_DREPO</name>
<dbReference type="Proteomes" id="UP000828390">
    <property type="component" value="Unassembled WGS sequence"/>
</dbReference>
<keyword evidence="2" id="KW-1185">Reference proteome</keyword>
<proteinExistence type="predicted"/>
<reference evidence="1" key="2">
    <citation type="submission" date="2020-11" db="EMBL/GenBank/DDBJ databases">
        <authorList>
            <person name="McCartney M.A."/>
            <person name="Auch B."/>
            <person name="Kono T."/>
            <person name="Mallez S."/>
            <person name="Becker A."/>
            <person name="Gohl D.M."/>
            <person name="Silverstein K.A.T."/>
            <person name="Koren S."/>
            <person name="Bechman K.B."/>
            <person name="Herman A."/>
            <person name="Abrahante J.E."/>
            <person name="Garbe J."/>
        </authorList>
    </citation>
    <scope>NUCLEOTIDE SEQUENCE</scope>
    <source>
        <strain evidence="1">Duluth1</strain>
        <tissue evidence="1">Whole animal</tissue>
    </source>
</reference>
<sequence>MLTYDMFPKCSTLKKGRCKSFKNSMETPVTQYFSMDSRRTSSEKRLAFVRHVFSFPS</sequence>
<dbReference type="AlphaFoldDB" id="A0A9D4CH47"/>
<evidence type="ECO:0000313" key="2">
    <source>
        <dbReference type="Proteomes" id="UP000828390"/>
    </source>
</evidence>
<gene>
    <name evidence="1" type="ORF">DPMN_050249</name>
</gene>
<comment type="caution">
    <text evidence="1">The sequence shown here is derived from an EMBL/GenBank/DDBJ whole genome shotgun (WGS) entry which is preliminary data.</text>
</comment>
<reference evidence="1" key="1">
    <citation type="journal article" date="2019" name="bioRxiv">
        <title>The Genome of the Zebra Mussel, Dreissena polymorpha: A Resource for Invasive Species Research.</title>
        <authorList>
            <person name="McCartney M.A."/>
            <person name="Auch B."/>
            <person name="Kono T."/>
            <person name="Mallez S."/>
            <person name="Zhang Y."/>
            <person name="Obille A."/>
            <person name="Becker A."/>
            <person name="Abrahante J.E."/>
            <person name="Garbe J."/>
            <person name="Badalamenti J.P."/>
            <person name="Herman A."/>
            <person name="Mangelson H."/>
            <person name="Liachko I."/>
            <person name="Sullivan S."/>
            <person name="Sone E.D."/>
            <person name="Koren S."/>
            <person name="Silverstein K.A.T."/>
            <person name="Beckman K.B."/>
            <person name="Gohl D.M."/>
        </authorList>
    </citation>
    <scope>NUCLEOTIDE SEQUENCE</scope>
    <source>
        <strain evidence="1">Duluth1</strain>
        <tissue evidence="1">Whole animal</tissue>
    </source>
</reference>
<protein>
    <submittedName>
        <fullName evidence="1">Uncharacterized protein</fullName>
    </submittedName>
</protein>